<organism evidence="2 3">
    <name type="scientific">Euplotes crassus</name>
    <dbReference type="NCBI Taxonomy" id="5936"/>
    <lineage>
        <taxon>Eukaryota</taxon>
        <taxon>Sar</taxon>
        <taxon>Alveolata</taxon>
        <taxon>Ciliophora</taxon>
        <taxon>Intramacronucleata</taxon>
        <taxon>Spirotrichea</taxon>
        <taxon>Hypotrichia</taxon>
        <taxon>Euplotida</taxon>
        <taxon>Euplotidae</taxon>
        <taxon>Moneuplotes</taxon>
    </lineage>
</organism>
<accession>A0AAD1U7R6</accession>
<name>A0AAD1U7R6_EUPCR</name>
<dbReference type="AlphaFoldDB" id="A0AAD1U7R6"/>
<dbReference type="Proteomes" id="UP001295684">
    <property type="component" value="Unassembled WGS sequence"/>
</dbReference>
<comment type="caution">
    <text evidence="2">The sequence shown here is derived from an EMBL/GenBank/DDBJ whole genome shotgun (WGS) entry which is preliminary data.</text>
</comment>
<feature type="region of interest" description="Disordered" evidence="1">
    <location>
        <begin position="206"/>
        <end position="235"/>
    </location>
</feature>
<sequence>MEAECDASVSPERTSTETNMFNITLKRIGDSFATKSMKSMACEGTFEHIGGLNTRPNELSQTEDTYVVNKYSLPKRLVCGVKDKVCSQAELDFKGRYSKQNLALLSFKKSQKEHSLAKTQLPRLTKITAKKKGAKAMDAGWMPINIIQKKNSMGKKSVHREWTPIGRSEGGSAILKETEIFDENNDTLKKINQVIVGSEFTTPRASSIEGREIPKNTAISTIKINHHPPKRTTHP</sequence>
<evidence type="ECO:0000313" key="2">
    <source>
        <dbReference type="EMBL" id="CAI2360619.1"/>
    </source>
</evidence>
<dbReference type="EMBL" id="CAMPGE010001819">
    <property type="protein sequence ID" value="CAI2360619.1"/>
    <property type="molecule type" value="Genomic_DNA"/>
</dbReference>
<proteinExistence type="predicted"/>
<evidence type="ECO:0000256" key="1">
    <source>
        <dbReference type="SAM" id="MobiDB-lite"/>
    </source>
</evidence>
<evidence type="ECO:0000313" key="3">
    <source>
        <dbReference type="Proteomes" id="UP001295684"/>
    </source>
</evidence>
<protein>
    <submittedName>
        <fullName evidence="2">Uncharacterized protein</fullName>
    </submittedName>
</protein>
<reference evidence="2" key="1">
    <citation type="submission" date="2023-07" db="EMBL/GenBank/DDBJ databases">
        <authorList>
            <consortium name="AG Swart"/>
            <person name="Singh M."/>
            <person name="Singh A."/>
            <person name="Seah K."/>
            <person name="Emmerich C."/>
        </authorList>
    </citation>
    <scope>NUCLEOTIDE SEQUENCE</scope>
    <source>
        <strain evidence="2">DP1</strain>
    </source>
</reference>
<keyword evidence="3" id="KW-1185">Reference proteome</keyword>
<gene>
    <name evidence="2" type="ORF">ECRASSUSDP1_LOCUS1923</name>
</gene>
<feature type="compositionally biased region" description="Basic residues" evidence="1">
    <location>
        <begin position="224"/>
        <end position="235"/>
    </location>
</feature>